<sequence length="498" mass="52097">MLDNVLLGLQTAFTLENIMYCFGGVFLGTFIGVLPGIGSLAAVSMLLPLSFYLDPTTALVMLAGVYYGAEYGGSTASILLNLPGTPSSAVTCLDGYPMAMAGRAGVALFITTIASFVGGSIGIVMLMLFAPLLASFALSFGPSEYFALMTLGLIAAAGVVQGSPLKGLAMVLLGLLLGAVGADVNTGETRLTFGLLGLYDGISLVALAMGLFGVAEIISSINTHKSASKDMSVRLSSMMPSAEERRKIGLPMLRGAGIGSFFGALPGAGQSIAAFIGYAVEKRVSKDPSRFGKGAPEGIASPEAANNAAVQAAFIPTLTLGIPGSATMALMLGALLIHGITPGPGLIAERPDIFWGLTMSFWIGNIILLILNIPLIGIWVSLLKIRYNYLYPTILCLICIGVYTLNYSLFEVGLVLVFGALGYFMRLFGFEPAPVLIGFVLGPMLEENLRRAMLLARGDFMLLLERPITAVLLAISAILLIRIAVRIVGNARRSSVSG</sequence>
<organism evidence="3 4">
    <name type="scientific">Halomonas campaniensis</name>
    <dbReference type="NCBI Taxonomy" id="213554"/>
    <lineage>
        <taxon>Bacteria</taxon>
        <taxon>Pseudomonadati</taxon>
        <taxon>Pseudomonadota</taxon>
        <taxon>Gammaproteobacteria</taxon>
        <taxon>Oceanospirillales</taxon>
        <taxon>Halomonadaceae</taxon>
        <taxon>Halomonas</taxon>
    </lineage>
</organism>
<feature type="transmembrane region" description="Helical" evidence="1">
    <location>
        <begin position="106"/>
        <end position="133"/>
    </location>
</feature>
<keyword evidence="1" id="KW-1133">Transmembrane helix</keyword>
<dbReference type="AlphaFoldDB" id="A0A246S1F2"/>
<accession>A0A246S1F2</accession>
<feature type="transmembrane region" description="Helical" evidence="1">
    <location>
        <begin position="198"/>
        <end position="221"/>
    </location>
</feature>
<protein>
    <recommendedName>
        <fullName evidence="2">DUF112 domain-containing protein</fullName>
    </recommendedName>
</protein>
<feature type="transmembrane region" description="Helical" evidence="1">
    <location>
        <begin position="416"/>
        <end position="442"/>
    </location>
</feature>
<reference evidence="3 4" key="1">
    <citation type="submission" date="2014-08" db="EMBL/GenBank/DDBJ databases">
        <title>Draft genome sequence of a novel L-asparaginase producing marine bacterium, Halomonas campaniensis.</title>
        <authorList>
            <person name="Sundarakrishnan B."/>
            <person name="Moushumi Priya A."/>
            <person name="Raman G."/>
            <person name="Sakthivel N."/>
            <person name="Park S."/>
            <person name="Jayachandran S."/>
        </authorList>
    </citation>
    <scope>NUCLEOTIDE SEQUENCE [LARGE SCALE GENOMIC DNA]</scope>
    <source>
        <strain evidence="3 4">SK03</strain>
    </source>
</reference>
<feature type="transmembrane region" description="Helical" evidence="1">
    <location>
        <begin position="389"/>
        <end position="410"/>
    </location>
</feature>
<feature type="transmembrane region" description="Helical" evidence="1">
    <location>
        <begin position="145"/>
        <end position="162"/>
    </location>
</feature>
<comment type="caution">
    <text evidence="3">The sequence shown here is derived from an EMBL/GenBank/DDBJ whole genome shotgun (WGS) entry which is preliminary data.</text>
</comment>
<dbReference type="RefSeq" id="WP_088699597.1">
    <property type="nucleotide sequence ID" value="NZ_JPUA01000022.1"/>
</dbReference>
<keyword evidence="1" id="KW-0472">Membrane</keyword>
<evidence type="ECO:0000313" key="4">
    <source>
        <dbReference type="Proteomes" id="UP000197334"/>
    </source>
</evidence>
<dbReference type="PANTHER" id="PTHR35342:SF5">
    <property type="entry name" value="TRICARBOXYLIC TRANSPORT PROTEIN"/>
    <property type="match status" value="1"/>
</dbReference>
<gene>
    <name evidence="3" type="ORF">JI62_07620</name>
</gene>
<feature type="transmembrane region" description="Helical" evidence="1">
    <location>
        <begin position="463"/>
        <end position="485"/>
    </location>
</feature>
<feature type="transmembrane region" description="Helical" evidence="1">
    <location>
        <begin position="49"/>
        <end position="69"/>
    </location>
</feature>
<dbReference type="Proteomes" id="UP000197334">
    <property type="component" value="Unassembled WGS sequence"/>
</dbReference>
<proteinExistence type="predicted"/>
<dbReference type="PANTHER" id="PTHR35342">
    <property type="entry name" value="TRICARBOXYLIC TRANSPORT PROTEIN"/>
    <property type="match status" value="1"/>
</dbReference>
<dbReference type="Pfam" id="PF01970">
    <property type="entry name" value="TctA"/>
    <property type="match status" value="1"/>
</dbReference>
<dbReference type="OrthoDB" id="9781349at2"/>
<keyword evidence="1" id="KW-0812">Transmembrane</keyword>
<keyword evidence="4" id="KW-1185">Reference proteome</keyword>
<dbReference type="InterPro" id="IPR002823">
    <property type="entry name" value="DUF112_TM"/>
</dbReference>
<feature type="transmembrane region" description="Helical" evidence="1">
    <location>
        <begin position="361"/>
        <end position="382"/>
    </location>
</feature>
<feature type="transmembrane region" description="Helical" evidence="1">
    <location>
        <begin position="17"/>
        <end position="37"/>
    </location>
</feature>
<feature type="domain" description="DUF112" evidence="2">
    <location>
        <begin position="18"/>
        <end position="436"/>
    </location>
</feature>
<feature type="transmembrane region" description="Helical" evidence="1">
    <location>
        <begin position="168"/>
        <end position="186"/>
    </location>
</feature>
<name>A0A246S1F2_9GAMM</name>
<evidence type="ECO:0000256" key="1">
    <source>
        <dbReference type="SAM" id="Phobius"/>
    </source>
</evidence>
<dbReference type="EMBL" id="JPUA01000022">
    <property type="protein sequence ID" value="OWV30259.1"/>
    <property type="molecule type" value="Genomic_DNA"/>
</dbReference>
<feature type="transmembrane region" description="Helical" evidence="1">
    <location>
        <begin position="320"/>
        <end position="341"/>
    </location>
</feature>
<evidence type="ECO:0000259" key="2">
    <source>
        <dbReference type="Pfam" id="PF01970"/>
    </source>
</evidence>
<evidence type="ECO:0000313" key="3">
    <source>
        <dbReference type="EMBL" id="OWV30259.1"/>
    </source>
</evidence>